<reference evidence="3 4" key="1">
    <citation type="submission" date="2021-10" db="EMBL/GenBank/DDBJ databases">
        <title>Streptomyces sp. strain SMC 277, a novel streptomycete isolated from soil.</title>
        <authorList>
            <person name="Chanama M."/>
        </authorList>
    </citation>
    <scope>NUCLEOTIDE SEQUENCE [LARGE SCALE GENOMIC DNA]</scope>
    <source>
        <strain evidence="3 4">SMC 277</strain>
    </source>
</reference>
<feature type="region of interest" description="Disordered" evidence="1">
    <location>
        <begin position="549"/>
        <end position="613"/>
    </location>
</feature>
<name>A0ABS8B3R9_9ACTN</name>
<dbReference type="InterPro" id="IPR046540">
    <property type="entry name" value="DMFA2_C"/>
</dbReference>
<feature type="domain" description="N,N-dimethylformamidase beta subunit-like C-terminal" evidence="2">
    <location>
        <begin position="128"/>
        <end position="492"/>
    </location>
</feature>
<evidence type="ECO:0000313" key="4">
    <source>
        <dbReference type="Proteomes" id="UP001199054"/>
    </source>
</evidence>
<dbReference type="InterPro" id="IPR006311">
    <property type="entry name" value="TAT_signal"/>
</dbReference>
<evidence type="ECO:0000259" key="2">
    <source>
        <dbReference type="Pfam" id="PF20254"/>
    </source>
</evidence>
<dbReference type="EMBL" id="JAJAUY010000018">
    <property type="protein sequence ID" value="MCB5179229.1"/>
    <property type="molecule type" value="Genomic_DNA"/>
</dbReference>
<comment type="caution">
    <text evidence="3">The sequence shown here is derived from an EMBL/GenBank/DDBJ whole genome shotgun (WGS) entry which is preliminary data.</text>
</comment>
<evidence type="ECO:0000256" key="1">
    <source>
        <dbReference type="SAM" id="MobiDB-lite"/>
    </source>
</evidence>
<protein>
    <recommendedName>
        <fullName evidence="2">N,N-dimethylformamidase beta subunit-like C-terminal domain-containing protein</fullName>
    </recommendedName>
</protein>
<organism evidence="3 4">
    <name type="scientific">Streptomyces antimicrobicus</name>
    <dbReference type="NCBI Taxonomy" id="2883108"/>
    <lineage>
        <taxon>Bacteria</taxon>
        <taxon>Bacillati</taxon>
        <taxon>Actinomycetota</taxon>
        <taxon>Actinomycetes</taxon>
        <taxon>Kitasatosporales</taxon>
        <taxon>Streptomycetaceae</taxon>
        <taxon>Streptomyces</taxon>
    </lineage>
</organism>
<dbReference type="PROSITE" id="PS51318">
    <property type="entry name" value="TAT"/>
    <property type="match status" value="1"/>
</dbReference>
<keyword evidence="4" id="KW-1185">Reference proteome</keyword>
<dbReference type="Pfam" id="PF20254">
    <property type="entry name" value="DMFA2_C"/>
    <property type="match status" value="1"/>
</dbReference>
<dbReference type="Proteomes" id="UP001199054">
    <property type="component" value="Unassembled WGS sequence"/>
</dbReference>
<evidence type="ECO:0000313" key="3">
    <source>
        <dbReference type="EMBL" id="MCB5179229.1"/>
    </source>
</evidence>
<gene>
    <name evidence="3" type="ORF">LG632_07480</name>
</gene>
<feature type="compositionally biased region" description="Basic and acidic residues" evidence="1">
    <location>
        <begin position="572"/>
        <end position="581"/>
    </location>
</feature>
<accession>A0ABS8B3R9</accession>
<feature type="compositionally biased region" description="Pro residues" evidence="1">
    <location>
        <begin position="594"/>
        <end position="613"/>
    </location>
</feature>
<proteinExistence type="predicted"/>
<sequence length="613" mass="63325">MGRYEKDLPAGAGDAAGPARRRVLGLAAAVALTAVRPGNAAAATAGARAGAAAGAPAEAGAGARARSAGASGCGCLDVRAENLRPGTPDWRITRAGPARAVEGFADRSSVLPGRPLVLRVSTTAPSYTVSAFRMGWYGGARARLVWRSPALPGLLQPAARTDAATRMVRADWEPSLEVDTTGWPEGCYLLRLDTVGGERAQRFVPVTVRSAACAGRVVFVNAVATWQAYNRWGGADLYKGTTGKKASRSLAVTFDRPYQGAHGAGQFLTYEAPLLALAERLGIPLAYATGIDIARQDGLLGGAVALLSPGHDEYWSPEHRRRVTQARDAGTNLAVFGANCCYRRVRFEASATGPDRVVVCYKDDYAKDPGFERGLPPTNDFRREPAPEPESSLLGVIYDGYPVDAPYVVKRPDHWLLAGTGAAAGDAFAHLVGVEYDRVNLRYPTPRPIEVLAHSPVVCKGRASYADTVYASFPSGAGLFATGTMRWVEALDAAGPGGGKAPHGLDGRTGAFTRTVTENVLRAFAAGPAGRARPAVDDVAQHYAAERAAGAAGAGDAGDVGDVGDTGDPGDVGDHGDHGDLGDAGDAGDARDPAPAPVPVAPVAAPPGAAPGV</sequence>
<dbReference type="RefSeq" id="WP_226726041.1">
    <property type="nucleotide sequence ID" value="NZ_JAJAUY010000018.1"/>
</dbReference>